<dbReference type="GO" id="GO:0003942">
    <property type="term" value="F:N-acetyl-gamma-glutamyl-phosphate reductase activity"/>
    <property type="evidence" value="ECO:0007669"/>
    <property type="project" value="UniProtKB-UniRule"/>
</dbReference>
<dbReference type="Pfam" id="PF22698">
    <property type="entry name" value="Semialdhyde_dhC_1"/>
    <property type="match status" value="1"/>
</dbReference>
<dbReference type="OrthoDB" id="9801289at2"/>
<dbReference type="CDD" id="cd23934">
    <property type="entry name" value="AGPR_1_C"/>
    <property type="match status" value="1"/>
</dbReference>
<dbReference type="InterPro" id="IPR036291">
    <property type="entry name" value="NAD(P)-bd_dom_sf"/>
</dbReference>
<comment type="caution">
    <text evidence="8">The sequence shown here is derived from an EMBL/GenBank/DDBJ whole genome shotgun (WGS) entry which is preliminary data.</text>
</comment>
<dbReference type="GO" id="GO:0070401">
    <property type="term" value="F:NADP+ binding"/>
    <property type="evidence" value="ECO:0007669"/>
    <property type="project" value="InterPro"/>
</dbReference>
<gene>
    <name evidence="5" type="primary">argC</name>
    <name evidence="8" type="ORF">C5O19_06045</name>
</gene>
<dbReference type="SUPFAM" id="SSF55347">
    <property type="entry name" value="Glyceraldehyde-3-phosphate dehydrogenase-like, C-terminal domain"/>
    <property type="match status" value="1"/>
</dbReference>
<dbReference type="GO" id="GO:0006526">
    <property type="term" value="P:L-arginine biosynthetic process"/>
    <property type="evidence" value="ECO:0007669"/>
    <property type="project" value="UniProtKB-UniRule"/>
</dbReference>
<keyword evidence="1 5" id="KW-0055">Arginine biosynthesis</keyword>
<dbReference type="PANTHER" id="PTHR32338:SF10">
    <property type="entry name" value="N-ACETYL-GAMMA-GLUTAMYL-PHOSPHATE REDUCTASE, CHLOROPLASTIC-RELATED"/>
    <property type="match status" value="1"/>
</dbReference>
<dbReference type="AlphaFoldDB" id="A0A2S7INE7"/>
<accession>A0A2S7INE7</accession>
<comment type="similarity">
    <text evidence="5">Belongs to the NAGSA dehydrogenase family. Type 1 subfamily.</text>
</comment>
<evidence type="ECO:0000256" key="5">
    <source>
        <dbReference type="HAMAP-Rule" id="MF_00150"/>
    </source>
</evidence>
<dbReference type="UniPathway" id="UPA00068">
    <property type="reaction ID" value="UER00108"/>
</dbReference>
<dbReference type="InterPro" id="IPR000534">
    <property type="entry name" value="Semialdehyde_DH_NAD-bd"/>
</dbReference>
<keyword evidence="4 5" id="KW-0560">Oxidoreductase</keyword>
<protein>
    <recommendedName>
        <fullName evidence="5">N-acetyl-gamma-glutamyl-phosphate reductase</fullName>
        <shortName evidence="5">AGPR</shortName>
        <ecNumber evidence="5">1.2.1.38</ecNumber>
    </recommendedName>
    <alternativeName>
        <fullName evidence="5">N-acetyl-glutamate semialdehyde dehydrogenase</fullName>
        <shortName evidence="5">NAGSA dehydrogenase</shortName>
    </alternativeName>
</protein>
<dbReference type="NCBIfam" id="TIGR01850">
    <property type="entry name" value="argC"/>
    <property type="match status" value="1"/>
</dbReference>
<comment type="subcellular location">
    <subcellularLocation>
        <location evidence="5">Cytoplasm</location>
    </subcellularLocation>
</comment>
<comment type="function">
    <text evidence="5">Catalyzes the NADPH-dependent reduction of N-acetyl-5-glutamyl phosphate to yield N-acetyl-L-glutamate 5-semialdehyde.</text>
</comment>
<dbReference type="PANTHER" id="PTHR32338">
    <property type="entry name" value="N-ACETYL-GAMMA-GLUTAMYL-PHOSPHATE REDUCTASE, CHLOROPLASTIC-RELATED-RELATED"/>
    <property type="match status" value="1"/>
</dbReference>
<dbReference type="Gene3D" id="3.40.50.720">
    <property type="entry name" value="NAD(P)-binding Rossmann-like Domain"/>
    <property type="match status" value="1"/>
</dbReference>
<evidence type="ECO:0000256" key="1">
    <source>
        <dbReference type="ARBA" id="ARBA00022571"/>
    </source>
</evidence>
<dbReference type="Proteomes" id="UP000239590">
    <property type="component" value="Unassembled WGS sequence"/>
</dbReference>
<dbReference type="InterPro" id="IPR058924">
    <property type="entry name" value="AGPR_dimerisation_dom"/>
</dbReference>
<dbReference type="InterPro" id="IPR050085">
    <property type="entry name" value="AGPR"/>
</dbReference>
<evidence type="ECO:0000256" key="3">
    <source>
        <dbReference type="ARBA" id="ARBA00022857"/>
    </source>
</evidence>
<dbReference type="RefSeq" id="WP_104710541.1">
    <property type="nucleotide sequence ID" value="NZ_PTRA01000001.1"/>
</dbReference>
<dbReference type="InterPro" id="IPR000706">
    <property type="entry name" value="AGPR_type-1"/>
</dbReference>
<evidence type="ECO:0000256" key="2">
    <source>
        <dbReference type="ARBA" id="ARBA00022605"/>
    </source>
</evidence>
<proteinExistence type="inferred from homology"/>
<dbReference type="HAMAP" id="MF_00150">
    <property type="entry name" value="ArgC_type1"/>
    <property type="match status" value="1"/>
</dbReference>
<dbReference type="PROSITE" id="PS01224">
    <property type="entry name" value="ARGC"/>
    <property type="match status" value="1"/>
</dbReference>
<sequence>MKIGIIGAAGYTGGELLRILIHHPEATIAYAHSNSQAGKPVASTHTDLFGDTDLTFAEHFHTDVDVVFLCSGHGESKKFLAANPDFENVRIIDLSTDFRDESNGFVYGLPELQRDGIRQAQKVANPGCFATSIELALLPLAQAGLLKDEVHVSAVTGSTGAGQSLSATSHFSWRNNNMSIYKAFTHQHLTEIGMVLRKGQADFTQKINFIPYRGNFTRGIMANVYTEFAGTLEEATKLYTDYYATHPFTHVSPASIDVKQVVNTNKGLVHLEVHEGQLLITSIIDNLTKGASGQAVQNMNLMFGLDEKAGLNLKSVGF</sequence>
<dbReference type="EC" id="1.2.1.38" evidence="5"/>
<name>A0A2S7INE7_9BACT</name>
<dbReference type="SUPFAM" id="SSF51735">
    <property type="entry name" value="NAD(P)-binding Rossmann-fold domains"/>
    <property type="match status" value="1"/>
</dbReference>
<organism evidence="8 9">
    <name type="scientific">Siphonobacter curvatus</name>
    <dbReference type="NCBI Taxonomy" id="2094562"/>
    <lineage>
        <taxon>Bacteria</taxon>
        <taxon>Pseudomonadati</taxon>
        <taxon>Bacteroidota</taxon>
        <taxon>Cytophagia</taxon>
        <taxon>Cytophagales</taxon>
        <taxon>Cytophagaceae</taxon>
        <taxon>Siphonobacter</taxon>
    </lineage>
</organism>
<dbReference type="EMBL" id="PTRA01000001">
    <property type="protein sequence ID" value="PQA59215.1"/>
    <property type="molecule type" value="Genomic_DNA"/>
</dbReference>
<dbReference type="GO" id="GO:0005737">
    <property type="term" value="C:cytoplasm"/>
    <property type="evidence" value="ECO:0007669"/>
    <property type="project" value="UniProtKB-SubCell"/>
</dbReference>
<feature type="active site" evidence="5 6">
    <location>
        <position position="128"/>
    </location>
</feature>
<dbReference type="Gene3D" id="3.30.360.10">
    <property type="entry name" value="Dihydrodipicolinate Reductase, domain 2"/>
    <property type="match status" value="1"/>
</dbReference>
<evidence type="ECO:0000313" key="8">
    <source>
        <dbReference type="EMBL" id="PQA59215.1"/>
    </source>
</evidence>
<evidence type="ECO:0000256" key="4">
    <source>
        <dbReference type="ARBA" id="ARBA00023002"/>
    </source>
</evidence>
<dbReference type="CDD" id="cd17895">
    <property type="entry name" value="AGPR_1_N"/>
    <property type="match status" value="1"/>
</dbReference>
<keyword evidence="5" id="KW-0963">Cytoplasm</keyword>
<comment type="catalytic activity">
    <reaction evidence="5">
        <text>N-acetyl-L-glutamate 5-semialdehyde + phosphate + NADP(+) = N-acetyl-L-glutamyl 5-phosphate + NADPH + H(+)</text>
        <dbReference type="Rhea" id="RHEA:21588"/>
        <dbReference type="ChEBI" id="CHEBI:15378"/>
        <dbReference type="ChEBI" id="CHEBI:29123"/>
        <dbReference type="ChEBI" id="CHEBI:43474"/>
        <dbReference type="ChEBI" id="CHEBI:57783"/>
        <dbReference type="ChEBI" id="CHEBI:57936"/>
        <dbReference type="ChEBI" id="CHEBI:58349"/>
        <dbReference type="EC" id="1.2.1.38"/>
    </reaction>
</comment>
<feature type="domain" description="Semialdehyde dehydrogenase NAD-binding" evidence="7">
    <location>
        <begin position="2"/>
        <end position="120"/>
    </location>
</feature>
<keyword evidence="9" id="KW-1185">Reference proteome</keyword>
<evidence type="ECO:0000313" key="9">
    <source>
        <dbReference type="Proteomes" id="UP000239590"/>
    </source>
</evidence>
<evidence type="ECO:0000259" key="7">
    <source>
        <dbReference type="SMART" id="SM00859"/>
    </source>
</evidence>
<keyword evidence="2 5" id="KW-0028">Amino-acid biosynthesis</keyword>
<evidence type="ECO:0000256" key="6">
    <source>
        <dbReference type="PROSITE-ProRule" id="PRU10010"/>
    </source>
</evidence>
<keyword evidence="3 5" id="KW-0521">NADP</keyword>
<comment type="pathway">
    <text evidence="5">Amino-acid biosynthesis; L-arginine biosynthesis; N(2)-acetyl-L-ornithine from L-glutamate: step 3/4.</text>
</comment>
<dbReference type="SMART" id="SM00859">
    <property type="entry name" value="Semialdhyde_dh"/>
    <property type="match status" value="1"/>
</dbReference>
<dbReference type="InterPro" id="IPR023013">
    <property type="entry name" value="AGPR_AS"/>
</dbReference>
<reference evidence="9" key="1">
    <citation type="submission" date="2018-02" db="EMBL/GenBank/DDBJ databases">
        <title>Genome sequencing of Solimonas sp. HR-BB.</title>
        <authorList>
            <person name="Lee Y."/>
            <person name="Jeon C.O."/>
        </authorList>
    </citation>
    <scope>NUCLEOTIDE SEQUENCE [LARGE SCALE GENOMIC DNA]</scope>
    <source>
        <strain evidence="9">HR-U</strain>
    </source>
</reference>
<dbReference type="GO" id="GO:0051287">
    <property type="term" value="F:NAD binding"/>
    <property type="evidence" value="ECO:0007669"/>
    <property type="project" value="InterPro"/>
</dbReference>
<dbReference type="Pfam" id="PF01118">
    <property type="entry name" value="Semialdhyde_dh"/>
    <property type="match status" value="1"/>
</dbReference>